<dbReference type="InterPro" id="IPR030677">
    <property type="entry name" value="Nnr"/>
</dbReference>
<comment type="similarity">
    <text evidence="4">In the N-terminal section; belongs to the NnrE/AIBP family.</text>
</comment>
<dbReference type="PANTHER" id="PTHR12592:SF0">
    <property type="entry name" value="ATP-DEPENDENT (S)-NAD(P)H-HYDRATE DEHYDRATASE"/>
    <property type="match status" value="1"/>
</dbReference>
<keyword evidence="14" id="KW-0413">Isomerase</keyword>
<dbReference type="InterPro" id="IPR036652">
    <property type="entry name" value="YjeF_N_dom_sf"/>
</dbReference>
<dbReference type="HAMAP" id="MF_01966">
    <property type="entry name" value="NADHX_epimerase"/>
    <property type="match status" value="1"/>
</dbReference>
<dbReference type="EC" id="5.1.99.6" evidence="6"/>
<dbReference type="Gene3D" id="3.40.1190.20">
    <property type="match status" value="1"/>
</dbReference>
<dbReference type="PIRSF" id="PIRSF017184">
    <property type="entry name" value="Nnr"/>
    <property type="match status" value="1"/>
</dbReference>
<evidence type="ECO:0000259" key="22">
    <source>
        <dbReference type="PROSITE" id="PS51385"/>
    </source>
</evidence>
<dbReference type="HAMAP" id="MF_01965">
    <property type="entry name" value="NADHX_dehydratase"/>
    <property type="match status" value="1"/>
</dbReference>
<evidence type="ECO:0000256" key="19">
    <source>
        <dbReference type="ARBA" id="ARBA00048238"/>
    </source>
</evidence>
<gene>
    <name evidence="23" type="primary">nnr_16</name>
    <name evidence="23" type="ORF">SDC9_49445</name>
</gene>
<dbReference type="InterPro" id="IPR004443">
    <property type="entry name" value="YjeF_N_dom"/>
</dbReference>
<evidence type="ECO:0000256" key="2">
    <source>
        <dbReference type="ARBA" id="ARBA00000909"/>
    </source>
</evidence>
<dbReference type="AlphaFoldDB" id="A0A644WI71"/>
<comment type="catalytic activity">
    <reaction evidence="1">
        <text>(6R)-NADHX = (6S)-NADHX</text>
        <dbReference type="Rhea" id="RHEA:32215"/>
        <dbReference type="ChEBI" id="CHEBI:64074"/>
        <dbReference type="ChEBI" id="CHEBI:64075"/>
        <dbReference type="EC" id="5.1.99.6"/>
    </reaction>
</comment>
<evidence type="ECO:0000256" key="9">
    <source>
        <dbReference type="ARBA" id="ARBA00022741"/>
    </source>
</evidence>
<dbReference type="PROSITE" id="PS51385">
    <property type="entry name" value="YJEF_N"/>
    <property type="match status" value="1"/>
</dbReference>
<sequence length="506" mass="54188">MIKILDIQQIREADQYTINNEPVSSDALMERAAGLCFEWIKENFLDIKQPIVVFAGTGNNGGDGLVIARMLHESGYFVQAYLVKFTDKLSPDCELNLKRLNKKLPVPVIESEITFPAIPENSIVIDALLGSGITRAPEGLVLNAVEKINASENSVIAIDLPSGLLADSSSQAHAGKIINADVTLTIGAPKLALFMPENGVYCGEWHLIPIGLHDDYINNAPTKFNYLQSSDIEGLFPARKTFSHKGSYGHALIMAGSKGKSGAAVLAARACLHSGCGLTTIHCPSDSVSILQTAAPEAMVSVDADPGCISTLPDIVPYSAVAFGPGCGQEKQTAGTLKLLIQESKQPLLIDADGLNILAANKTWLAFLPKNTILTPHPGEFKRLAGDYKNDFERLQNAMDFSAKFHCIMVLKGAYTSIVSPDGRVFFNSTGNPGMAKGGSGDILTGFISGLLARGIPPLHAALAGVFLHGLAGDYAAEYLTQEYLSAGDIVKYFRKAWKSLVVNRE</sequence>
<evidence type="ECO:0000256" key="13">
    <source>
        <dbReference type="ARBA" id="ARBA00023027"/>
    </source>
</evidence>
<dbReference type="SUPFAM" id="SSF64153">
    <property type="entry name" value="YjeF N-terminal domain-like"/>
    <property type="match status" value="1"/>
</dbReference>
<evidence type="ECO:0000256" key="10">
    <source>
        <dbReference type="ARBA" id="ARBA00022840"/>
    </source>
</evidence>
<accession>A0A644WI71</accession>
<keyword evidence="16" id="KW-0511">Multifunctional enzyme</keyword>
<dbReference type="NCBIfam" id="TIGR00197">
    <property type="entry name" value="yjeF_nterm"/>
    <property type="match status" value="1"/>
</dbReference>
<dbReference type="GO" id="GO:0110051">
    <property type="term" value="P:metabolite repair"/>
    <property type="evidence" value="ECO:0007669"/>
    <property type="project" value="TreeGrafter"/>
</dbReference>
<evidence type="ECO:0000313" key="23">
    <source>
        <dbReference type="EMBL" id="MPM03181.1"/>
    </source>
</evidence>
<evidence type="ECO:0000256" key="3">
    <source>
        <dbReference type="ARBA" id="ARBA00001958"/>
    </source>
</evidence>
<keyword evidence="8" id="KW-0479">Metal-binding</keyword>
<evidence type="ECO:0000256" key="6">
    <source>
        <dbReference type="ARBA" id="ARBA00012228"/>
    </source>
</evidence>
<keyword evidence="11" id="KW-0521">NADP</keyword>
<comment type="cofactor">
    <cofactor evidence="3">
        <name>K(+)</name>
        <dbReference type="ChEBI" id="CHEBI:29103"/>
    </cofactor>
</comment>
<keyword evidence="15" id="KW-0456">Lyase</keyword>
<dbReference type="InterPro" id="IPR000631">
    <property type="entry name" value="CARKD"/>
</dbReference>
<keyword evidence="9" id="KW-0547">Nucleotide-binding</keyword>
<name>A0A644WI71_9ZZZZ</name>
<dbReference type="PANTHER" id="PTHR12592">
    <property type="entry name" value="ATP-DEPENDENT (S)-NAD(P)H-HYDRATE DEHYDRATASE FAMILY MEMBER"/>
    <property type="match status" value="1"/>
</dbReference>
<evidence type="ECO:0000256" key="11">
    <source>
        <dbReference type="ARBA" id="ARBA00022857"/>
    </source>
</evidence>
<dbReference type="GO" id="GO:0052855">
    <property type="term" value="F:ADP-dependent NAD(P)H-hydrate dehydratase activity"/>
    <property type="evidence" value="ECO:0007669"/>
    <property type="project" value="UniProtKB-EC"/>
</dbReference>
<protein>
    <recommendedName>
        <fullName evidence="18">Nicotinamide nucleotide repair protein</fullName>
        <ecNumber evidence="7">4.2.1.136</ecNumber>
        <ecNumber evidence="6">5.1.99.6</ecNumber>
    </recommendedName>
</protein>
<evidence type="ECO:0000259" key="21">
    <source>
        <dbReference type="PROSITE" id="PS51383"/>
    </source>
</evidence>
<dbReference type="Pfam" id="PF01256">
    <property type="entry name" value="Carb_kinase"/>
    <property type="match status" value="1"/>
</dbReference>
<keyword evidence="10" id="KW-0067">ATP-binding</keyword>
<dbReference type="GO" id="GO:0005524">
    <property type="term" value="F:ATP binding"/>
    <property type="evidence" value="ECO:0007669"/>
    <property type="project" value="UniProtKB-KW"/>
</dbReference>
<comment type="caution">
    <text evidence="23">The sequence shown here is derived from an EMBL/GenBank/DDBJ whole genome shotgun (WGS) entry which is preliminary data.</text>
</comment>
<evidence type="ECO:0000256" key="18">
    <source>
        <dbReference type="ARBA" id="ARBA00032624"/>
    </source>
</evidence>
<dbReference type="PROSITE" id="PS51383">
    <property type="entry name" value="YJEF_C_3"/>
    <property type="match status" value="1"/>
</dbReference>
<evidence type="ECO:0000256" key="20">
    <source>
        <dbReference type="ARBA" id="ARBA00049209"/>
    </source>
</evidence>
<evidence type="ECO:0000256" key="16">
    <source>
        <dbReference type="ARBA" id="ARBA00023268"/>
    </source>
</evidence>
<evidence type="ECO:0000256" key="15">
    <source>
        <dbReference type="ARBA" id="ARBA00023239"/>
    </source>
</evidence>
<dbReference type="NCBIfam" id="TIGR00196">
    <property type="entry name" value="yjeF_cterm"/>
    <property type="match status" value="1"/>
</dbReference>
<comment type="function">
    <text evidence="17">Bifunctional enzyme that catalyzes the epimerization of the S- and R-forms of NAD(P)HX and the dehydration of the S-form of NAD(P)HX at the expense of ADP, which is converted to AMP. This allows the repair of both epimers of NAD(P)HX, a damaged form of NAD(P)H that is a result of enzymatic or heat-dependent hydration.</text>
</comment>
<keyword evidence="13" id="KW-0520">NAD</keyword>
<dbReference type="SUPFAM" id="SSF53613">
    <property type="entry name" value="Ribokinase-like"/>
    <property type="match status" value="1"/>
</dbReference>
<evidence type="ECO:0000256" key="5">
    <source>
        <dbReference type="ARBA" id="ARBA00009524"/>
    </source>
</evidence>
<dbReference type="Gene3D" id="3.40.50.10260">
    <property type="entry name" value="YjeF N-terminal domain"/>
    <property type="match status" value="1"/>
</dbReference>
<evidence type="ECO:0000256" key="17">
    <source>
        <dbReference type="ARBA" id="ARBA00025153"/>
    </source>
</evidence>
<evidence type="ECO:0000256" key="14">
    <source>
        <dbReference type="ARBA" id="ARBA00023235"/>
    </source>
</evidence>
<dbReference type="GO" id="GO:0046872">
    <property type="term" value="F:metal ion binding"/>
    <property type="evidence" value="ECO:0007669"/>
    <property type="project" value="UniProtKB-KW"/>
</dbReference>
<dbReference type="GO" id="GO:0052856">
    <property type="term" value="F:NAD(P)HX epimerase activity"/>
    <property type="evidence" value="ECO:0007669"/>
    <property type="project" value="UniProtKB-EC"/>
</dbReference>
<organism evidence="23">
    <name type="scientific">bioreactor metagenome</name>
    <dbReference type="NCBI Taxonomy" id="1076179"/>
    <lineage>
        <taxon>unclassified sequences</taxon>
        <taxon>metagenomes</taxon>
        <taxon>ecological metagenomes</taxon>
    </lineage>
</organism>
<reference evidence="23" key="1">
    <citation type="submission" date="2019-08" db="EMBL/GenBank/DDBJ databases">
        <authorList>
            <person name="Kucharzyk K."/>
            <person name="Murdoch R.W."/>
            <person name="Higgins S."/>
            <person name="Loffler F."/>
        </authorList>
    </citation>
    <scope>NUCLEOTIDE SEQUENCE</scope>
</reference>
<evidence type="ECO:0000256" key="7">
    <source>
        <dbReference type="ARBA" id="ARBA00013129"/>
    </source>
</evidence>
<dbReference type="EMBL" id="VSSQ01000930">
    <property type="protein sequence ID" value="MPM03181.1"/>
    <property type="molecule type" value="Genomic_DNA"/>
</dbReference>
<keyword evidence="12" id="KW-0630">Potassium</keyword>
<feature type="domain" description="YjeF N-terminal" evidence="22">
    <location>
        <begin position="10"/>
        <end position="218"/>
    </location>
</feature>
<comment type="catalytic activity">
    <reaction evidence="2">
        <text>(6R)-NADPHX = (6S)-NADPHX</text>
        <dbReference type="Rhea" id="RHEA:32227"/>
        <dbReference type="ChEBI" id="CHEBI:64076"/>
        <dbReference type="ChEBI" id="CHEBI:64077"/>
        <dbReference type="EC" id="5.1.99.6"/>
    </reaction>
</comment>
<dbReference type="InterPro" id="IPR029056">
    <property type="entry name" value="Ribokinase-like"/>
</dbReference>
<evidence type="ECO:0000256" key="4">
    <source>
        <dbReference type="ARBA" id="ARBA00006001"/>
    </source>
</evidence>
<comment type="catalytic activity">
    <reaction evidence="19">
        <text>(6S)-NADHX + ADP = AMP + phosphate + NADH + H(+)</text>
        <dbReference type="Rhea" id="RHEA:32223"/>
        <dbReference type="ChEBI" id="CHEBI:15378"/>
        <dbReference type="ChEBI" id="CHEBI:43474"/>
        <dbReference type="ChEBI" id="CHEBI:57945"/>
        <dbReference type="ChEBI" id="CHEBI:64074"/>
        <dbReference type="ChEBI" id="CHEBI:456215"/>
        <dbReference type="ChEBI" id="CHEBI:456216"/>
        <dbReference type="EC" id="4.2.1.136"/>
    </reaction>
</comment>
<comment type="catalytic activity">
    <reaction evidence="20">
        <text>(6S)-NADPHX + ADP = AMP + phosphate + NADPH + H(+)</text>
        <dbReference type="Rhea" id="RHEA:32235"/>
        <dbReference type="ChEBI" id="CHEBI:15378"/>
        <dbReference type="ChEBI" id="CHEBI:43474"/>
        <dbReference type="ChEBI" id="CHEBI:57783"/>
        <dbReference type="ChEBI" id="CHEBI:64076"/>
        <dbReference type="ChEBI" id="CHEBI:456215"/>
        <dbReference type="ChEBI" id="CHEBI:456216"/>
        <dbReference type="EC" id="4.2.1.136"/>
    </reaction>
</comment>
<dbReference type="Pfam" id="PF03853">
    <property type="entry name" value="YjeF_N"/>
    <property type="match status" value="1"/>
</dbReference>
<dbReference type="EC" id="4.2.1.136" evidence="7"/>
<feature type="domain" description="YjeF C-terminal" evidence="21">
    <location>
        <begin position="228"/>
        <end position="501"/>
    </location>
</feature>
<evidence type="ECO:0000256" key="8">
    <source>
        <dbReference type="ARBA" id="ARBA00022723"/>
    </source>
</evidence>
<dbReference type="CDD" id="cd01171">
    <property type="entry name" value="YXKO-related"/>
    <property type="match status" value="1"/>
</dbReference>
<evidence type="ECO:0000256" key="12">
    <source>
        <dbReference type="ARBA" id="ARBA00022958"/>
    </source>
</evidence>
<proteinExistence type="inferred from homology"/>
<evidence type="ECO:0000256" key="1">
    <source>
        <dbReference type="ARBA" id="ARBA00000013"/>
    </source>
</evidence>
<comment type="similarity">
    <text evidence="5">In the C-terminal section; belongs to the NnrD/CARKD family.</text>
</comment>